<dbReference type="PANTHER" id="PTHR31025">
    <property type="entry name" value="SI:CH211-196P9.1-RELATED"/>
    <property type="match status" value="1"/>
</dbReference>
<evidence type="ECO:0000313" key="2">
    <source>
        <dbReference type="EMBL" id="CAB3263175.1"/>
    </source>
</evidence>
<dbReference type="EMBL" id="LR787313">
    <property type="protein sequence ID" value="CAB3263175.1"/>
    <property type="molecule type" value="mRNA"/>
</dbReference>
<evidence type="ECO:0000256" key="1">
    <source>
        <dbReference type="SAM" id="MobiDB-lite"/>
    </source>
</evidence>
<gene>
    <name evidence="2" type="primary">LOC104265813-004</name>
</gene>
<feature type="compositionally biased region" description="Low complexity" evidence="1">
    <location>
        <begin position="37"/>
        <end position="59"/>
    </location>
</feature>
<dbReference type="AlphaFoldDB" id="A0A6F9DJT5"/>
<sequence>MFKILPGIPRGHILKVFEALKAIQVVPTAFLTENSGSDTEPLSSSEDSESLSSSSLNSSVDLPNITRPLPKQFPIDKCEFGFYAKNLIRTGEITTRGKKEITSEIIRVMKLYESHPTRSTRRSAINAFVKLGKASLSLSEEQAKTFWLQKVTQKLNTQLKQHRRLNNIKSQSKRAKNNSSGTASTVLAKRRKSTYMEGNDLVEMNHCKELLGDEFQKPSAQRNKRLICELMEKTFPLRRNFMATNPTVTVVVKEWPALSMYSELVQELKRIVNICSCDTIFHKIITHAQLQTHSPLIRRTLQHLPIQNSDEESLSLDISVIIACWLLCNMLRTNTKKVHISERYLVDICPENTTMDDIKEAVVDRHQPFVAVFGSITSIKKIVVFCEKTPVMEVLSMVDAVTAMFAYYFVFNYEYCPHVHLALAFLQKQWLKIEKPDVKQSVHELAMQMQLCT</sequence>
<feature type="compositionally biased region" description="Basic residues" evidence="1">
    <location>
        <begin position="165"/>
        <end position="176"/>
    </location>
</feature>
<protein>
    <submittedName>
        <fullName evidence="2">Uncharacterized protein LOC104265813</fullName>
    </submittedName>
</protein>
<organism evidence="2">
    <name type="scientific">Phallusia mammillata</name>
    <dbReference type="NCBI Taxonomy" id="59560"/>
    <lineage>
        <taxon>Eukaryota</taxon>
        <taxon>Metazoa</taxon>
        <taxon>Chordata</taxon>
        <taxon>Tunicata</taxon>
        <taxon>Ascidiacea</taxon>
        <taxon>Phlebobranchia</taxon>
        <taxon>Ascidiidae</taxon>
        <taxon>Phallusia</taxon>
    </lineage>
</organism>
<proteinExistence type="evidence at transcript level"/>
<accession>A0A6F9DJT5</accession>
<reference evidence="2" key="1">
    <citation type="submission" date="2020-04" db="EMBL/GenBank/DDBJ databases">
        <authorList>
            <person name="Neveu A P."/>
        </authorList>
    </citation>
    <scope>NUCLEOTIDE SEQUENCE</scope>
    <source>
        <tissue evidence="2">Whole embryo</tissue>
    </source>
</reference>
<dbReference type="PANTHER" id="PTHR31025:SF9">
    <property type="entry name" value="SI:DKEY-286J15.1"/>
    <property type="match status" value="1"/>
</dbReference>
<feature type="region of interest" description="Disordered" evidence="1">
    <location>
        <begin position="165"/>
        <end position="185"/>
    </location>
</feature>
<feature type="region of interest" description="Disordered" evidence="1">
    <location>
        <begin position="34"/>
        <end position="59"/>
    </location>
</feature>
<name>A0A6F9DJT5_9ASCI</name>